<protein>
    <submittedName>
        <fullName evidence="1">Uncharacterized protein</fullName>
    </submittedName>
</protein>
<evidence type="ECO:0000313" key="2">
    <source>
        <dbReference type="Proteomes" id="UP000770717"/>
    </source>
</evidence>
<dbReference type="AlphaFoldDB" id="A0A8J6EI79"/>
<reference evidence="1" key="1">
    <citation type="thesis" date="2020" institute="ProQuest LLC" country="789 East Eisenhower Parkway, Ann Arbor, MI, USA">
        <title>Comparative Genomics and Chromosome Evolution.</title>
        <authorList>
            <person name="Mudd A.B."/>
        </authorList>
    </citation>
    <scope>NUCLEOTIDE SEQUENCE</scope>
    <source>
        <strain evidence="1">HN-11 Male</strain>
        <tissue evidence="1">Kidney and liver</tissue>
    </source>
</reference>
<organism evidence="1 2">
    <name type="scientific">Eleutherodactylus coqui</name>
    <name type="common">Puerto Rican coqui</name>
    <dbReference type="NCBI Taxonomy" id="57060"/>
    <lineage>
        <taxon>Eukaryota</taxon>
        <taxon>Metazoa</taxon>
        <taxon>Chordata</taxon>
        <taxon>Craniata</taxon>
        <taxon>Vertebrata</taxon>
        <taxon>Euteleostomi</taxon>
        <taxon>Amphibia</taxon>
        <taxon>Batrachia</taxon>
        <taxon>Anura</taxon>
        <taxon>Neobatrachia</taxon>
        <taxon>Hyloidea</taxon>
        <taxon>Eleutherodactylidae</taxon>
        <taxon>Eleutherodactylinae</taxon>
        <taxon>Eleutherodactylus</taxon>
        <taxon>Eleutherodactylus</taxon>
    </lineage>
</organism>
<gene>
    <name evidence="1" type="ORF">GDO78_019782</name>
</gene>
<dbReference type="EMBL" id="WNTK01000440">
    <property type="protein sequence ID" value="KAG9469737.1"/>
    <property type="molecule type" value="Genomic_DNA"/>
</dbReference>
<sequence>MEMGHSRVSHASCSHFCSPNPIMLLSFLPALHIPEVRKCRNGQQWESSSCLTKNLIQRESVGTCRGAAHSSFRVNSTAGF</sequence>
<dbReference type="Proteomes" id="UP000770717">
    <property type="component" value="Unassembled WGS sequence"/>
</dbReference>
<proteinExistence type="predicted"/>
<evidence type="ECO:0000313" key="1">
    <source>
        <dbReference type="EMBL" id="KAG9469737.1"/>
    </source>
</evidence>
<accession>A0A8J6EI79</accession>
<comment type="caution">
    <text evidence="1">The sequence shown here is derived from an EMBL/GenBank/DDBJ whole genome shotgun (WGS) entry which is preliminary data.</text>
</comment>
<name>A0A8J6EI79_ELECQ</name>
<keyword evidence="2" id="KW-1185">Reference proteome</keyword>